<feature type="domain" description="Protein kinase" evidence="8">
    <location>
        <begin position="58"/>
        <end position="317"/>
    </location>
</feature>
<dbReference type="InterPro" id="IPR008271">
    <property type="entry name" value="Ser/Thr_kinase_AS"/>
</dbReference>
<dbReference type="Gene3D" id="1.10.510.10">
    <property type="entry name" value="Transferase(Phosphotransferase) domain 1"/>
    <property type="match status" value="1"/>
</dbReference>
<gene>
    <name evidence="10" type="ORF">ACJMK2_038228</name>
</gene>
<keyword evidence="11" id="KW-1185">Reference proteome</keyword>
<evidence type="ECO:0000256" key="2">
    <source>
        <dbReference type="ARBA" id="ARBA00022527"/>
    </source>
</evidence>
<dbReference type="Gene3D" id="1.20.1440.180">
    <property type="entry name" value="KEN domain"/>
    <property type="match status" value="1"/>
</dbReference>
<dbReference type="GO" id="GO:0005524">
    <property type="term" value="F:ATP binding"/>
    <property type="evidence" value="ECO:0007669"/>
    <property type="project" value="UniProtKB-KW"/>
</dbReference>
<keyword evidence="3" id="KW-0808">Transferase</keyword>
<comment type="caution">
    <text evidence="10">The sequence shown here is derived from an EMBL/GenBank/DDBJ whole genome shotgun (WGS) entry which is preliminary data.</text>
</comment>
<feature type="domain" description="KEN" evidence="9">
    <location>
        <begin position="320"/>
        <end position="443"/>
    </location>
</feature>
<dbReference type="PANTHER" id="PTHR13954:SF6">
    <property type="entry name" value="NON-SPECIFIC SERINE_THREONINE PROTEIN KINASE"/>
    <property type="match status" value="1"/>
</dbReference>
<dbReference type="InterPro" id="IPR038357">
    <property type="entry name" value="KEN_sf"/>
</dbReference>
<dbReference type="EC" id="2.7.11.1" evidence="1"/>
<dbReference type="InterPro" id="IPR010513">
    <property type="entry name" value="KEN_dom"/>
</dbReference>
<dbReference type="InterPro" id="IPR011009">
    <property type="entry name" value="Kinase-like_dom_sf"/>
</dbReference>
<dbReference type="InterPro" id="IPR045133">
    <property type="entry name" value="IRE1/2-like"/>
</dbReference>
<dbReference type="EMBL" id="JBJQND010000007">
    <property type="protein sequence ID" value="KAL3870143.1"/>
    <property type="molecule type" value="Genomic_DNA"/>
</dbReference>
<keyword evidence="4" id="KW-0732">Signal</keyword>
<reference evidence="10 11" key="1">
    <citation type="submission" date="2024-11" db="EMBL/GenBank/DDBJ databases">
        <title>Chromosome-level genome assembly of the freshwater bivalve Anodonta woodiana.</title>
        <authorList>
            <person name="Chen X."/>
        </authorList>
    </citation>
    <scope>NUCLEOTIDE SEQUENCE [LARGE SCALE GENOMIC DNA]</scope>
    <source>
        <strain evidence="10">MN2024</strain>
        <tissue evidence="10">Gills</tissue>
    </source>
</reference>
<keyword evidence="2" id="KW-0723">Serine/threonine-protein kinase</keyword>
<dbReference type="PROSITE" id="PS51392">
    <property type="entry name" value="KEN"/>
    <property type="match status" value="1"/>
</dbReference>
<protein>
    <recommendedName>
        <fullName evidence="1">non-specific serine/threonine protein kinase</fullName>
        <ecNumber evidence="1">2.7.11.1</ecNumber>
    </recommendedName>
</protein>
<dbReference type="PROSITE" id="PS00108">
    <property type="entry name" value="PROTEIN_KINASE_ST"/>
    <property type="match status" value="1"/>
</dbReference>
<dbReference type="SMART" id="SM00580">
    <property type="entry name" value="PUG"/>
    <property type="match status" value="1"/>
</dbReference>
<sequence>SKTETYSEVFSSITLLAVTSSRNEASSMSSLEQSTSGEGQETSYSNVKGLIKIKNISYDPKSVLGIGCEGTKVCKGRFDERDVAVKILLRDAYKLAKREIELLREQDQHSNVIRYYWNEKDTQFVYIALELCEGNLQDYVEDKLSKIQKLEPIELIHQMMKGLVYLHSFGIVHRDLKPHNILISRPGAQGEVRVLISDFGLSRQLPPGKESFSATSGFPGTIVWAAPELSSKDQNRTFAVDIFSAGCVMYYVLTMGKHPFGDTLRDITIRIYTGTFSLDQLPSTSDGYIAKDIIRDMLSSDPNARPTANVVLEHLLFWNKNHKLRFLEATNNWIKTTMIHDIENPENKIFDSDWTKPLSQEVKDDIRNDTQYNTSAVQGLLRLIGNLSQHYYDQTADVQKSLGSIPDEYLDYFTSRFPLLLVHTYRVMKCCSKEDAFKAYYKHE</sequence>
<dbReference type="AlphaFoldDB" id="A0ABD3WBG7"/>
<evidence type="ECO:0000256" key="4">
    <source>
        <dbReference type="ARBA" id="ARBA00022729"/>
    </source>
</evidence>
<evidence type="ECO:0000313" key="11">
    <source>
        <dbReference type="Proteomes" id="UP001634394"/>
    </source>
</evidence>
<evidence type="ECO:0000259" key="8">
    <source>
        <dbReference type="PROSITE" id="PS50011"/>
    </source>
</evidence>
<dbReference type="Gene3D" id="3.30.200.20">
    <property type="entry name" value="Phosphorylase Kinase, domain 1"/>
    <property type="match status" value="1"/>
</dbReference>
<keyword evidence="5" id="KW-0547">Nucleotide-binding</keyword>
<evidence type="ECO:0000256" key="5">
    <source>
        <dbReference type="ARBA" id="ARBA00022741"/>
    </source>
</evidence>
<organism evidence="10 11">
    <name type="scientific">Sinanodonta woodiana</name>
    <name type="common">Chinese pond mussel</name>
    <name type="synonym">Anodonta woodiana</name>
    <dbReference type="NCBI Taxonomy" id="1069815"/>
    <lineage>
        <taxon>Eukaryota</taxon>
        <taxon>Metazoa</taxon>
        <taxon>Spiralia</taxon>
        <taxon>Lophotrochozoa</taxon>
        <taxon>Mollusca</taxon>
        <taxon>Bivalvia</taxon>
        <taxon>Autobranchia</taxon>
        <taxon>Heteroconchia</taxon>
        <taxon>Palaeoheterodonta</taxon>
        <taxon>Unionida</taxon>
        <taxon>Unionoidea</taxon>
        <taxon>Unionidae</taxon>
        <taxon>Unioninae</taxon>
        <taxon>Sinanodonta</taxon>
    </lineage>
</organism>
<evidence type="ECO:0000256" key="1">
    <source>
        <dbReference type="ARBA" id="ARBA00012513"/>
    </source>
</evidence>
<evidence type="ECO:0000256" key="7">
    <source>
        <dbReference type="ARBA" id="ARBA00022840"/>
    </source>
</evidence>
<dbReference type="Pfam" id="PF00069">
    <property type="entry name" value="Pkinase"/>
    <property type="match status" value="1"/>
</dbReference>
<accession>A0ABD3WBG7</accession>
<keyword evidence="6" id="KW-0418">Kinase</keyword>
<dbReference type="Pfam" id="PF06479">
    <property type="entry name" value="Ribonuc_2-5A"/>
    <property type="match status" value="1"/>
</dbReference>
<keyword evidence="7" id="KW-0067">ATP-binding</keyword>
<dbReference type="GO" id="GO:0004674">
    <property type="term" value="F:protein serine/threonine kinase activity"/>
    <property type="evidence" value="ECO:0007669"/>
    <property type="project" value="UniProtKB-KW"/>
</dbReference>
<evidence type="ECO:0000259" key="9">
    <source>
        <dbReference type="PROSITE" id="PS51392"/>
    </source>
</evidence>
<dbReference type="Proteomes" id="UP001634394">
    <property type="component" value="Unassembled WGS sequence"/>
</dbReference>
<name>A0ABD3WBG7_SINWO</name>
<dbReference type="InterPro" id="IPR000719">
    <property type="entry name" value="Prot_kinase_dom"/>
</dbReference>
<dbReference type="FunFam" id="3.30.200.20:FF:000077">
    <property type="entry name" value="Putative Serine/threonine-protein kinase/endoribonuclease IRE1"/>
    <property type="match status" value="1"/>
</dbReference>
<dbReference type="PROSITE" id="PS50011">
    <property type="entry name" value="PROTEIN_KINASE_DOM"/>
    <property type="match status" value="1"/>
</dbReference>
<dbReference type="SUPFAM" id="SSF56112">
    <property type="entry name" value="Protein kinase-like (PK-like)"/>
    <property type="match status" value="1"/>
</dbReference>
<dbReference type="PANTHER" id="PTHR13954">
    <property type="entry name" value="IRE1-RELATED"/>
    <property type="match status" value="1"/>
</dbReference>
<proteinExistence type="predicted"/>
<dbReference type="SMART" id="SM00220">
    <property type="entry name" value="S_TKc"/>
    <property type="match status" value="1"/>
</dbReference>
<feature type="non-terminal residue" evidence="10">
    <location>
        <position position="1"/>
    </location>
</feature>
<evidence type="ECO:0000256" key="3">
    <source>
        <dbReference type="ARBA" id="ARBA00022679"/>
    </source>
</evidence>
<evidence type="ECO:0000313" key="10">
    <source>
        <dbReference type="EMBL" id="KAL3870143.1"/>
    </source>
</evidence>
<evidence type="ECO:0000256" key="6">
    <source>
        <dbReference type="ARBA" id="ARBA00022777"/>
    </source>
</evidence>